<feature type="transmembrane region" description="Helical" evidence="1">
    <location>
        <begin position="107"/>
        <end position="130"/>
    </location>
</feature>
<dbReference type="SUPFAM" id="SSF48317">
    <property type="entry name" value="Acid phosphatase/Vanadium-dependent haloperoxidase"/>
    <property type="match status" value="1"/>
</dbReference>
<protein>
    <recommendedName>
        <fullName evidence="4">Acid phosphatase/vanadium-dependent haloperoxidase-related protein</fullName>
    </recommendedName>
</protein>
<keyword evidence="1" id="KW-0812">Transmembrane</keyword>
<dbReference type="PANTHER" id="PTHR31446">
    <property type="entry name" value="ACID PHOSPHATASE/VANADIUM-DEPENDENT HALOPEROXIDASE-RELATED PROTEIN"/>
    <property type="match status" value="1"/>
</dbReference>
<evidence type="ECO:0008006" key="4">
    <source>
        <dbReference type="Google" id="ProtNLM"/>
    </source>
</evidence>
<dbReference type="Proteomes" id="UP001445335">
    <property type="component" value="Unassembled WGS sequence"/>
</dbReference>
<accession>A0AAW1RNG8</accession>
<dbReference type="AlphaFoldDB" id="A0AAW1RNG8"/>
<dbReference type="InterPro" id="IPR003832">
    <property type="entry name" value="DUF212"/>
</dbReference>
<proteinExistence type="predicted"/>
<keyword evidence="3" id="KW-1185">Reference proteome</keyword>
<organism evidence="2 3">
    <name type="scientific">Elliptochloris bilobata</name>
    <dbReference type="NCBI Taxonomy" id="381761"/>
    <lineage>
        <taxon>Eukaryota</taxon>
        <taxon>Viridiplantae</taxon>
        <taxon>Chlorophyta</taxon>
        <taxon>core chlorophytes</taxon>
        <taxon>Trebouxiophyceae</taxon>
        <taxon>Trebouxiophyceae incertae sedis</taxon>
        <taxon>Elliptochloris clade</taxon>
        <taxon>Elliptochloris</taxon>
    </lineage>
</organism>
<keyword evidence="1" id="KW-1133">Transmembrane helix</keyword>
<evidence type="ECO:0000313" key="2">
    <source>
        <dbReference type="EMBL" id="KAK9835299.1"/>
    </source>
</evidence>
<dbReference type="Pfam" id="PF02681">
    <property type="entry name" value="DUF212"/>
    <property type="match status" value="1"/>
</dbReference>
<gene>
    <name evidence="2" type="ORF">WJX81_000183</name>
</gene>
<evidence type="ECO:0000256" key="1">
    <source>
        <dbReference type="SAM" id="Phobius"/>
    </source>
</evidence>
<name>A0AAW1RNG8_9CHLO</name>
<sequence>MCSSHRSTASAPHGSISDLQDVLRRRVGRVLALSAVAVVTPTPTQAWADLCSNYVFRVGFLGWFTAQTAKIFTRRYKTGVWDLTACVDSGGMPSSHSSLCTAVTTAVAFQFGLGSALFAVALCFSLVVMYDAAGVRRHAGKQAEVLNVVLEDVLHAHPISEQRMKEVLGHTPLQVITGAILGVLMGCIVPIPATVIMG</sequence>
<reference evidence="2 3" key="1">
    <citation type="journal article" date="2024" name="Nat. Commun.">
        <title>Phylogenomics reveals the evolutionary origins of lichenization in chlorophyte algae.</title>
        <authorList>
            <person name="Puginier C."/>
            <person name="Libourel C."/>
            <person name="Otte J."/>
            <person name="Skaloud P."/>
            <person name="Haon M."/>
            <person name="Grisel S."/>
            <person name="Petersen M."/>
            <person name="Berrin J.G."/>
            <person name="Delaux P.M."/>
            <person name="Dal Grande F."/>
            <person name="Keller J."/>
        </authorList>
    </citation>
    <scope>NUCLEOTIDE SEQUENCE [LARGE SCALE GENOMIC DNA]</scope>
    <source>
        <strain evidence="2 3">SAG 245.80</strain>
    </source>
</reference>
<dbReference type="PANTHER" id="PTHR31446:SF29">
    <property type="entry name" value="ACID PHOSPHATASE_VANADIUM-DEPENDENT HALOPEROXIDASE-RELATED PROTEIN"/>
    <property type="match status" value="1"/>
</dbReference>
<dbReference type="InterPro" id="IPR036938">
    <property type="entry name" value="PAP2/HPO_sf"/>
</dbReference>
<dbReference type="EMBL" id="JALJOU010000028">
    <property type="protein sequence ID" value="KAK9835299.1"/>
    <property type="molecule type" value="Genomic_DNA"/>
</dbReference>
<feature type="transmembrane region" description="Helical" evidence="1">
    <location>
        <begin position="173"/>
        <end position="197"/>
    </location>
</feature>
<keyword evidence="1" id="KW-0472">Membrane</keyword>
<evidence type="ECO:0000313" key="3">
    <source>
        <dbReference type="Proteomes" id="UP001445335"/>
    </source>
</evidence>
<comment type="caution">
    <text evidence="2">The sequence shown here is derived from an EMBL/GenBank/DDBJ whole genome shotgun (WGS) entry which is preliminary data.</text>
</comment>